<organism evidence="2 3">
    <name type="scientific">Micromonospora lupini str. Lupac 08</name>
    <dbReference type="NCBI Taxonomy" id="1150864"/>
    <lineage>
        <taxon>Bacteria</taxon>
        <taxon>Bacillati</taxon>
        <taxon>Actinomycetota</taxon>
        <taxon>Actinomycetes</taxon>
        <taxon>Micromonosporales</taxon>
        <taxon>Micromonosporaceae</taxon>
        <taxon>Micromonospora</taxon>
    </lineage>
</organism>
<gene>
    <name evidence="2" type="ORF">MILUP08_45507</name>
</gene>
<evidence type="ECO:0000313" key="3">
    <source>
        <dbReference type="Proteomes" id="UP000003448"/>
    </source>
</evidence>
<feature type="transmembrane region" description="Helical" evidence="1">
    <location>
        <begin position="170"/>
        <end position="191"/>
    </location>
</feature>
<keyword evidence="1" id="KW-0812">Transmembrane</keyword>
<comment type="caution">
    <text evidence="2">The sequence shown here is derived from an EMBL/GenBank/DDBJ whole genome shotgun (WGS) entry which is preliminary data.</text>
</comment>
<keyword evidence="1" id="KW-1133">Transmembrane helix</keyword>
<dbReference type="InterPro" id="IPR023888">
    <property type="entry name" value="SdpC-like"/>
</dbReference>
<dbReference type="OrthoDB" id="3405136at2"/>
<dbReference type="Proteomes" id="UP000003448">
    <property type="component" value="Unassembled WGS sequence"/>
</dbReference>
<accession>I0L9X6</accession>
<dbReference type="STRING" id="1150864.MILUP08_45507"/>
<evidence type="ECO:0000313" key="2">
    <source>
        <dbReference type="EMBL" id="CCH20623.1"/>
    </source>
</evidence>
<keyword evidence="1" id="KW-0472">Membrane</keyword>
<proteinExistence type="predicted"/>
<sequence>MSFALPGRRAGFLSLSVLVALAIMVYTVTSNSGRANAQTQPAPKFTAVQLVNGIMFQDGAVAARLTGHDNGGELNDAQRSLEKAIDDSVTQDGAWADGFTGRIQSGDRVRVEQALRDLGVLYRSVLDKRYGSSVVNKTLDSTVKALDDSATAADPYTANYQININYEVNYAAVDLAIEIAALIVVIIAAFLSPQAISGKATGAGARLSIETFVDRVATQLATV</sequence>
<dbReference type="RefSeq" id="WP_007463759.1">
    <property type="nucleotide sequence ID" value="NZ_HF570108.1"/>
</dbReference>
<reference evidence="3" key="1">
    <citation type="journal article" date="2012" name="J. Bacteriol.">
        <title>Genome Sequence of Micromonospora lupini Lupac 08, Isolated from Root Nodules of Lupinus angustifolius.</title>
        <authorList>
            <person name="Alonso-Vega P."/>
            <person name="Normand P."/>
            <person name="Bacigalupe R."/>
            <person name="Pujic P."/>
            <person name="Lajus A."/>
            <person name="Vallenet D."/>
            <person name="Carro L."/>
            <person name="Coll P."/>
            <person name="Trujillo M.E."/>
        </authorList>
    </citation>
    <scope>NUCLEOTIDE SEQUENCE [LARGE SCALE GENOMIC DNA]</scope>
    <source>
        <strain evidence="3">Lupac 08</strain>
    </source>
</reference>
<dbReference type="EMBL" id="CAIE01000039">
    <property type="protein sequence ID" value="CCH20623.1"/>
    <property type="molecule type" value="Genomic_DNA"/>
</dbReference>
<evidence type="ECO:0000256" key="1">
    <source>
        <dbReference type="SAM" id="Phobius"/>
    </source>
</evidence>
<name>I0L9X6_9ACTN</name>
<dbReference type="Pfam" id="PF26137">
    <property type="entry name" value="Toxin_SdpC"/>
    <property type="match status" value="1"/>
</dbReference>
<keyword evidence="3" id="KW-1185">Reference proteome</keyword>
<dbReference type="AlphaFoldDB" id="I0L9X6"/>
<protein>
    <submittedName>
        <fullName evidence="2">Uncharacterized protein</fullName>
    </submittedName>
</protein>